<dbReference type="PROSITE" id="PS51450">
    <property type="entry name" value="LRR"/>
    <property type="match status" value="3"/>
</dbReference>
<evidence type="ECO:0000313" key="4">
    <source>
        <dbReference type="Proteomes" id="UP000515125"/>
    </source>
</evidence>
<dbReference type="PANTHER" id="PTHR15454:SF56">
    <property type="entry name" value="PROTEIN PHOSPHATASE 1 REGULATORY SUBUNIT 7-RELATED"/>
    <property type="match status" value="1"/>
</dbReference>
<dbReference type="InterPro" id="IPR032675">
    <property type="entry name" value="LRR_dom_sf"/>
</dbReference>
<keyword evidence="2" id="KW-0677">Repeat</keyword>
<keyword evidence="4" id="KW-1185">Reference proteome</keyword>
<accession>A0A6P6S3P7</accession>
<dbReference type="PANTHER" id="PTHR15454">
    <property type="entry name" value="NISCHARIN RELATED"/>
    <property type="match status" value="1"/>
</dbReference>
<evidence type="ECO:0000313" key="5">
    <source>
        <dbReference type="RefSeq" id="XP_026194327.1"/>
    </source>
</evidence>
<dbReference type="SMART" id="SM00369">
    <property type="entry name" value="LRR_TYP"/>
    <property type="match status" value="4"/>
</dbReference>
<dbReference type="Pfam" id="PF13855">
    <property type="entry name" value="LRR_8"/>
    <property type="match status" value="1"/>
</dbReference>
<dbReference type="Proteomes" id="UP000515125">
    <property type="component" value="Unplaced"/>
</dbReference>
<dbReference type="PRINTS" id="PR00019">
    <property type="entry name" value="LEURICHRPT"/>
</dbReference>
<dbReference type="AlphaFoldDB" id="A0A6P6S3P7"/>
<dbReference type="InterPro" id="IPR001611">
    <property type="entry name" value="Leu-rich_rpt"/>
</dbReference>
<protein>
    <submittedName>
        <fullName evidence="5">Uncharacterized protein LOC34622225</fullName>
    </submittedName>
</protein>
<name>A0A6P6S3P7_9EIME</name>
<evidence type="ECO:0000256" key="1">
    <source>
        <dbReference type="ARBA" id="ARBA00022614"/>
    </source>
</evidence>
<dbReference type="SMART" id="SM00364">
    <property type="entry name" value="LRR_BAC"/>
    <property type="match status" value="3"/>
</dbReference>
<dbReference type="InterPro" id="IPR003591">
    <property type="entry name" value="Leu-rich_rpt_typical-subtyp"/>
</dbReference>
<feature type="region of interest" description="Disordered" evidence="3">
    <location>
        <begin position="1"/>
        <end position="21"/>
    </location>
</feature>
<reference evidence="5" key="1">
    <citation type="submission" date="2025-08" db="UniProtKB">
        <authorList>
            <consortium name="RefSeq"/>
        </authorList>
    </citation>
    <scope>IDENTIFICATION</scope>
</reference>
<dbReference type="RefSeq" id="XP_026194327.1">
    <property type="nucleotide sequence ID" value="XM_026338542.1"/>
</dbReference>
<dbReference type="InterPro" id="IPR016024">
    <property type="entry name" value="ARM-type_fold"/>
</dbReference>
<evidence type="ECO:0000256" key="3">
    <source>
        <dbReference type="SAM" id="MobiDB-lite"/>
    </source>
</evidence>
<gene>
    <name evidence="5" type="primary">LOC34622225</name>
</gene>
<dbReference type="SUPFAM" id="SSF48371">
    <property type="entry name" value="ARM repeat"/>
    <property type="match status" value="1"/>
</dbReference>
<keyword evidence="1" id="KW-0433">Leucine-rich repeat</keyword>
<dbReference type="OrthoDB" id="660555at2759"/>
<proteinExistence type="predicted"/>
<organism evidence="4 5">
    <name type="scientific">Cyclospora cayetanensis</name>
    <dbReference type="NCBI Taxonomy" id="88456"/>
    <lineage>
        <taxon>Eukaryota</taxon>
        <taxon>Sar</taxon>
        <taxon>Alveolata</taxon>
        <taxon>Apicomplexa</taxon>
        <taxon>Conoidasida</taxon>
        <taxon>Coccidia</taxon>
        <taxon>Eucoccidiorida</taxon>
        <taxon>Eimeriorina</taxon>
        <taxon>Eimeriidae</taxon>
        <taxon>Cyclospora</taxon>
    </lineage>
</organism>
<dbReference type="Gene3D" id="3.80.10.10">
    <property type="entry name" value="Ribonuclease Inhibitor"/>
    <property type="match status" value="2"/>
</dbReference>
<dbReference type="SUPFAM" id="SSF52058">
    <property type="entry name" value="L domain-like"/>
    <property type="match status" value="1"/>
</dbReference>
<evidence type="ECO:0000256" key="2">
    <source>
        <dbReference type="ARBA" id="ARBA00022737"/>
    </source>
</evidence>
<dbReference type="GO" id="GO:0005737">
    <property type="term" value="C:cytoplasm"/>
    <property type="evidence" value="ECO:0007669"/>
    <property type="project" value="TreeGrafter"/>
</dbReference>
<sequence length="635" mass="68947">MASTAHARSGQEATGGDTAQHQTLVAEVLEDTLGPRWDERRHVALDFSSPIYCLETLISRDGGLLNPRLNLSNLLTLDISNNALTDIDSVVSVANGFKRLKTLKASHNLIAKADLVLPTLISLDLSSNQLTRLPWFEGIRNVEELILSQNQIRDSNLQSFVMLGNLRALDLSNNQISTLPSNFIRELDHLKNLTKLTKVDFRRNDCTSWFPEYAAVFILNAISAGQHIAELDGDIINLRTHADLQAAGDAVLARLGDFDATYMERQEAAASRPQFAKYAIKARLAGEDGDATIGRLTGLLEKVLTVPTGAAAEVGATFYDICTRVCRATAVRGMEEEARVTVFWKYYSTSEKARKNASREMVQRAQLAVEHSEEARPLILRGIASLCIVTEGSLAHEVSVALARLARQEFTSQTEGDCGGQAAEVIAEVVVPSLLEFSGQERMLMDVLTGLVTGTECLAMALALSSCVPLLADLLTLCGPTASLCKVLSMVCLAEENCSEAAGQGIPQAKVAGAIIGVLSGMIRSCEEAMSTCCNNYHLVDLLLPAMKEELADPVILAASCTGVRVILENPQQRQELLRYVTEEMRGFESLLQYLGGPRYTAMCDRAELALKNEDKVCPVSFALYSGIPLPLGQS</sequence>
<dbReference type="GeneID" id="34622225"/>